<accession>A0AAV5A251</accession>
<proteinExistence type="predicted"/>
<feature type="region of interest" description="Disordered" evidence="1">
    <location>
        <begin position="131"/>
        <end position="160"/>
    </location>
</feature>
<dbReference type="Proteomes" id="UP001050691">
    <property type="component" value="Unassembled WGS sequence"/>
</dbReference>
<evidence type="ECO:0008006" key="4">
    <source>
        <dbReference type="Google" id="ProtNLM"/>
    </source>
</evidence>
<feature type="region of interest" description="Disordered" evidence="1">
    <location>
        <begin position="258"/>
        <end position="304"/>
    </location>
</feature>
<feature type="compositionally biased region" description="Basic residues" evidence="1">
    <location>
        <begin position="275"/>
        <end position="288"/>
    </location>
</feature>
<sequence length="304" mass="34213">MSPRIDKCFPGPLRILPNPRCLASSPTPTSSSSSPYSSDNSPPSYRSASPLPWTGKLPPIRHLAPSPRDNLPHLSSVRWDHDDDWKSSSKYSSSCNPHDDHKHKGVAHQSCYSSSEVMMSRDYTAHYEYSQRSPNENTFQRRGSISNSSPDSAYYESQSQKSKFGMRKGTRFYCTYVSRVTGERCAAWDQGWTVYATLNRHAESDHAHEELALIANGELTYNEAQIVTSREKQERIEENLANTGRCPDCGTVFSSNRKDSLTRHKQTNACEKAQKRGRPPTKFPKKPKGPSIQVMEVESGDEGY</sequence>
<evidence type="ECO:0000313" key="2">
    <source>
        <dbReference type="EMBL" id="GJJ07085.1"/>
    </source>
</evidence>
<reference evidence="2" key="1">
    <citation type="submission" date="2021-10" db="EMBL/GenBank/DDBJ databases">
        <title>De novo Genome Assembly of Clathrus columnatus (Basidiomycota, Fungi) Using Illumina and Nanopore Sequence Data.</title>
        <authorList>
            <person name="Ogiso-Tanaka E."/>
            <person name="Itagaki H."/>
            <person name="Hosoya T."/>
            <person name="Hosaka K."/>
        </authorList>
    </citation>
    <scope>NUCLEOTIDE SEQUENCE</scope>
    <source>
        <strain evidence="2">MO-923</strain>
    </source>
</reference>
<feature type="compositionally biased region" description="Low complexity" evidence="1">
    <location>
        <begin position="23"/>
        <end position="49"/>
    </location>
</feature>
<keyword evidence="3" id="KW-1185">Reference proteome</keyword>
<name>A0AAV5A251_9AGAM</name>
<evidence type="ECO:0000313" key="3">
    <source>
        <dbReference type="Proteomes" id="UP001050691"/>
    </source>
</evidence>
<organism evidence="2 3">
    <name type="scientific">Clathrus columnatus</name>
    <dbReference type="NCBI Taxonomy" id="1419009"/>
    <lineage>
        <taxon>Eukaryota</taxon>
        <taxon>Fungi</taxon>
        <taxon>Dikarya</taxon>
        <taxon>Basidiomycota</taxon>
        <taxon>Agaricomycotina</taxon>
        <taxon>Agaricomycetes</taxon>
        <taxon>Phallomycetidae</taxon>
        <taxon>Phallales</taxon>
        <taxon>Clathraceae</taxon>
        <taxon>Clathrus</taxon>
    </lineage>
</organism>
<gene>
    <name evidence="2" type="ORF">Clacol_001284</name>
</gene>
<dbReference type="AlphaFoldDB" id="A0AAV5A251"/>
<comment type="caution">
    <text evidence="2">The sequence shown here is derived from an EMBL/GenBank/DDBJ whole genome shotgun (WGS) entry which is preliminary data.</text>
</comment>
<feature type="region of interest" description="Disordered" evidence="1">
    <location>
        <begin position="1"/>
        <end position="70"/>
    </location>
</feature>
<evidence type="ECO:0000256" key="1">
    <source>
        <dbReference type="SAM" id="MobiDB-lite"/>
    </source>
</evidence>
<protein>
    <recommendedName>
        <fullName evidence="4">C2H2-type domain-containing protein</fullName>
    </recommendedName>
</protein>
<dbReference type="EMBL" id="BPWL01000002">
    <property type="protein sequence ID" value="GJJ07085.1"/>
    <property type="molecule type" value="Genomic_DNA"/>
</dbReference>